<name>A0A9D9GZX1_9BACT</name>
<organism evidence="7 8">
    <name type="scientific">Candidatus Scatousia excrementipullorum</name>
    <dbReference type="NCBI Taxonomy" id="2840936"/>
    <lineage>
        <taxon>Bacteria</taxon>
        <taxon>Candidatus Scatousia</taxon>
    </lineage>
</organism>
<dbReference type="PANTHER" id="PTHR34478">
    <property type="entry name" value="PROTEIN LEMA"/>
    <property type="match status" value="1"/>
</dbReference>
<evidence type="ECO:0000256" key="6">
    <source>
        <dbReference type="SAM" id="Phobius"/>
    </source>
</evidence>
<keyword evidence="3 6" id="KW-0812">Transmembrane</keyword>
<evidence type="ECO:0000313" key="8">
    <source>
        <dbReference type="Proteomes" id="UP000823632"/>
    </source>
</evidence>
<dbReference type="Gene3D" id="1.20.1440.20">
    <property type="entry name" value="LemA-like domain"/>
    <property type="match status" value="1"/>
</dbReference>
<dbReference type="PANTHER" id="PTHR34478:SF2">
    <property type="entry name" value="MEMBRANE PROTEIN"/>
    <property type="match status" value="1"/>
</dbReference>
<comment type="caution">
    <text evidence="7">The sequence shown here is derived from an EMBL/GenBank/DDBJ whole genome shotgun (WGS) entry which is preliminary data.</text>
</comment>
<evidence type="ECO:0000256" key="2">
    <source>
        <dbReference type="ARBA" id="ARBA00008854"/>
    </source>
</evidence>
<evidence type="ECO:0000313" key="7">
    <source>
        <dbReference type="EMBL" id="MBO8431196.1"/>
    </source>
</evidence>
<keyword evidence="4 6" id="KW-1133">Transmembrane helix</keyword>
<protein>
    <submittedName>
        <fullName evidence="7">LemA family protein</fullName>
    </submittedName>
</protein>
<evidence type="ECO:0000256" key="4">
    <source>
        <dbReference type="ARBA" id="ARBA00022989"/>
    </source>
</evidence>
<accession>A0A9D9GZX1</accession>
<proteinExistence type="inferred from homology"/>
<feature type="transmembrane region" description="Helical" evidence="6">
    <location>
        <begin position="12"/>
        <end position="33"/>
    </location>
</feature>
<evidence type="ECO:0000256" key="5">
    <source>
        <dbReference type="ARBA" id="ARBA00023136"/>
    </source>
</evidence>
<dbReference type="Proteomes" id="UP000823632">
    <property type="component" value="Unassembled WGS sequence"/>
</dbReference>
<dbReference type="InterPro" id="IPR023353">
    <property type="entry name" value="LemA-like_dom_sf"/>
</dbReference>
<dbReference type="InterPro" id="IPR007156">
    <property type="entry name" value="MamQ_LemA"/>
</dbReference>
<evidence type="ECO:0000256" key="1">
    <source>
        <dbReference type="ARBA" id="ARBA00004167"/>
    </source>
</evidence>
<evidence type="ECO:0000256" key="3">
    <source>
        <dbReference type="ARBA" id="ARBA00022692"/>
    </source>
</evidence>
<dbReference type="GO" id="GO:0016020">
    <property type="term" value="C:membrane"/>
    <property type="evidence" value="ECO:0007669"/>
    <property type="project" value="UniProtKB-SubCell"/>
</dbReference>
<comment type="similarity">
    <text evidence="2">Belongs to the LemA family.</text>
</comment>
<keyword evidence="5 6" id="KW-0472">Membrane</keyword>
<comment type="subcellular location">
    <subcellularLocation>
        <location evidence="1">Membrane</location>
        <topology evidence="1">Single-pass membrane protein</topology>
    </subcellularLocation>
</comment>
<gene>
    <name evidence="7" type="ORF">IAC76_07380</name>
</gene>
<dbReference type="EMBL" id="JADIND010000162">
    <property type="protein sequence ID" value="MBO8431196.1"/>
    <property type="molecule type" value="Genomic_DNA"/>
</dbReference>
<dbReference type="SUPFAM" id="SSF140478">
    <property type="entry name" value="LemA-like"/>
    <property type="match status" value="1"/>
</dbReference>
<reference evidence="7" key="1">
    <citation type="submission" date="2020-10" db="EMBL/GenBank/DDBJ databases">
        <authorList>
            <person name="Gilroy R."/>
        </authorList>
    </citation>
    <scope>NUCLEOTIDE SEQUENCE</scope>
    <source>
        <strain evidence="7">10192</strain>
    </source>
</reference>
<reference evidence="7" key="2">
    <citation type="journal article" date="2021" name="PeerJ">
        <title>Extensive microbial diversity within the chicken gut microbiome revealed by metagenomics and culture.</title>
        <authorList>
            <person name="Gilroy R."/>
            <person name="Ravi A."/>
            <person name="Getino M."/>
            <person name="Pursley I."/>
            <person name="Horton D.L."/>
            <person name="Alikhan N.F."/>
            <person name="Baker D."/>
            <person name="Gharbi K."/>
            <person name="Hall N."/>
            <person name="Watson M."/>
            <person name="Adriaenssens E.M."/>
            <person name="Foster-Nyarko E."/>
            <person name="Jarju S."/>
            <person name="Secka A."/>
            <person name="Antonio M."/>
            <person name="Oren A."/>
            <person name="Chaudhuri R.R."/>
            <person name="La Ragione R."/>
            <person name="Hildebrand F."/>
            <person name="Pallen M.J."/>
        </authorList>
    </citation>
    <scope>NUCLEOTIDE SEQUENCE</scope>
    <source>
        <strain evidence="7">10192</strain>
    </source>
</reference>
<dbReference type="Pfam" id="PF04011">
    <property type="entry name" value="LemA"/>
    <property type="match status" value="1"/>
</dbReference>
<dbReference type="AlphaFoldDB" id="A0A9D9GZX1"/>
<sequence>MNNAIFLSNPGTLIMIVLGVLILLWAYSIYVSLIKKKNKAKEAFSSIDVQLKKRYDLIPNVLFIANKFMEHERGLLDDITRLRAQAAKLPAELSNAEQTLNLDKEITTKMGQLMVNVENYPQLKSDQTMIQAMQTYNEQEEHIAAARRFYNSAVLELNNAVEIFPSSLIASMLNIKQLPFFEVANEAERQAIDASKYFK</sequence>